<dbReference type="InterPro" id="IPR001878">
    <property type="entry name" value="Znf_CCHC"/>
</dbReference>
<evidence type="ECO:0000256" key="2">
    <source>
        <dbReference type="SAM" id="MobiDB-lite"/>
    </source>
</evidence>
<dbReference type="Proteomes" id="UP000315295">
    <property type="component" value="Unassembled WGS sequence"/>
</dbReference>
<dbReference type="AlphaFoldDB" id="A0A540NI29"/>
<keyword evidence="1" id="KW-0479">Metal-binding</keyword>
<evidence type="ECO:0000256" key="1">
    <source>
        <dbReference type="PROSITE-ProRule" id="PRU00047"/>
    </source>
</evidence>
<keyword evidence="1" id="KW-0862">Zinc</keyword>
<feature type="compositionally biased region" description="Basic and acidic residues" evidence="2">
    <location>
        <begin position="33"/>
        <end position="42"/>
    </location>
</feature>
<reference evidence="4 5" key="1">
    <citation type="journal article" date="2019" name="G3 (Bethesda)">
        <title>Sequencing of a Wild Apple (Malus baccata) Genome Unravels the Differences Between Cultivated and Wild Apple Species Regarding Disease Resistance and Cold Tolerance.</title>
        <authorList>
            <person name="Chen X."/>
        </authorList>
    </citation>
    <scope>NUCLEOTIDE SEQUENCE [LARGE SCALE GENOMIC DNA]</scope>
    <source>
        <strain evidence="5">cv. Shandingzi</strain>
        <tissue evidence="4">Leaves</tissue>
    </source>
</reference>
<dbReference type="EMBL" id="VIEB01000037">
    <property type="protein sequence ID" value="TQE10705.1"/>
    <property type="molecule type" value="Genomic_DNA"/>
</dbReference>
<dbReference type="GO" id="GO:0003676">
    <property type="term" value="F:nucleic acid binding"/>
    <property type="evidence" value="ECO:0007669"/>
    <property type="project" value="InterPro"/>
</dbReference>
<proteinExistence type="predicted"/>
<evidence type="ECO:0000259" key="3">
    <source>
        <dbReference type="PROSITE" id="PS50158"/>
    </source>
</evidence>
<name>A0A540NI29_MALBA</name>
<feature type="region of interest" description="Disordered" evidence="2">
    <location>
        <begin position="1"/>
        <end position="42"/>
    </location>
</feature>
<organism evidence="4 5">
    <name type="scientific">Malus baccata</name>
    <name type="common">Siberian crab apple</name>
    <name type="synonym">Pyrus baccata</name>
    <dbReference type="NCBI Taxonomy" id="106549"/>
    <lineage>
        <taxon>Eukaryota</taxon>
        <taxon>Viridiplantae</taxon>
        <taxon>Streptophyta</taxon>
        <taxon>Embryophyta</taxon>
        <taxon>Tracheophyta</taxon>
        <taxon>Spermatophyta</taxon>
        <taxon>Magnoliopsida</taxon>
        <taxon>eudicotyledons</taxon>
        <taxon>Gunneridae</taxon>
        <taxon>Pentapetalae</taxon>
        <taxon>rosids</taxon>
        <taxon>fabids</taxon>
        <taxon>Rosales</taxon>
        <taxon>Rosaceae</taxon>
        <taxon>Amygdaloideae</taxon>
        <taxon>Maleae</taxon>
        <taxon>Malus</taxon>
    </lineage>
</organism>
<sequence length="85" mass="9749">MPGKEQWKRTGLRPIKPPFYHKQPGRPKGKRTKAPDEIKKGPTKLRKYDVVMHCQTCGGEGHNKRSCPQRLLQSQQGFVPTKEVI</sequence>
<evidence type="ECO:0000313" key="5">
    <source>
        <dbReference type="Proteomes" id="UP000315295"/>
    </source>
</evidence>
<feature type="compositionally biased region" description="Basic residues" evidence="2">
    <location>
        <begin position="23"/>
        <end position="32"/>
    </location>
</feature>
<dbReference type="GO" id="GO:0008270">
    <property type="term" value="F:zinc ion binding"/>
    <property type="evidence" value="ECO:0007669"/>
    <property type="project" value="UniProtKB-KW"/>
</dbReference>
<keyword evidence="5" id="KW-1185">Reference proteome</keyword>
<comment type="caution">
    <text evidence="4">The sequence shown here is derived from an EMBL/GenBank/DDBJ whole genome shotgun (WGS) entry which is preliminary data.</text>
</comment>
<evidence type="ECO:0000313" key="4">
    <source>
        <dbReference type="EMBL" id="TQE10705.1"/>
    </source>
</evidence>
<gene>
    <name evidence="4" type="ORF">C1H46_003608</name>
</gene>
<keyword evidence="1" id="KW-0863">Zinc-finger</keyword>
<dbReference type="PROSITE" id="PS50158">
    <property type="entry name" value="ZF_CCHC"/>
    <property type="match status" value="1"/>
</dbReference>
<accession>A0A540NI29</accession>
<protein>
    <recommendedName>
        <fullName evidence="3">CCHC-type domain-containing protein</fullName>
    </recommendedName>
</protein>
<feature type="domain" description="CCHC-type" evidence="3">
    <location>
        <begin position="54"/>
        <end position="69"/>
    </location>
</feature>